<evidence type="ECO:0000256" key="1">
    <source>
        <dbReference type="ARBA" id="ARBA00008998"/>
    </source>
</evidence>
<dbReference type="OrthoDB" id="200398at2759"/>
<protein>
    <recommendedName>
        <fullName evidence="2">NFACT RNA-binding domain-containing protein</fullName>
    </recommendedName>
</protein>
<accession>A0A2K0SXY0</accession>
<dbReference type="InterPro" id="IPR008532">
    <property type="entry name" value="NFACT_RNA-bd"/>
</dbReference>
<dbReference type="EMBL" id="MTYH01000114">
    <property type="protein sequence ID" value="PNP38132.1"/>
    <property type="molecule type" value="Genomic_DNA"/>
</dbReference>
<sequence length="41" mass="4961">MVYYFTSNVVEPAGFIYVGKDKYENEDLIKYGWEEDVWYEA</sequence>
<organism evidence="3 4">
    <name type="scientific">Trichoderma gamsii</name>
    <dbReference type="NCBI Taxonomy" id="398673"/>
    <lineage>
        <taxon>Eukaryota</taxon>
        <taxon>Fungi</taxon>
        <taxon>Dikarya</taxon>
        <taxon>Ascomycota</taxon>
        <taxon>Pezizomycotina</taxon>
        <taxon>Sordariomycetes</taxon>
        <taxon>Hypocreomycetidae</taxon>
        <taxon>Hypocreales</taxon>
        <taxon>Hypocreaceae</taxon>
        <taxon>Trichoderma</taxon>
    </lineage>
</organism>
<dbReference type="InterPro" id="IPR039730">
    <property type="entry name" value="Jlp2/Ccd25"/>
</dbReference>
<evidence type="ECO:0000313" key="3">
    <source>
        <dbReference type="EMBL" id="PNP38132.1"/>
    </source>
</evidence>
<evidence type="ECO:0000313" key="4">
    <source>
        <dbReference type="Proteomes" id="UP000236546"/>
    </source>
</evidence>
<dbReference type="PANTHER" id="PTHR13049">
    <property type="entry name" value="DUF814-RELATED"/>
    <property type="match status" value="1"/>
</dbReference>
<dbReference type="AlphaFoldDB" id="A0A2K0SXY0"/>
<feature type="domain" description="NFACT RNA-binding" evidence="2">
    <location>
        <begin position="1"/>
        <end position="40"/>
    </location>
</feature>
<gene>
    <name evidence="3" type="ORF">TGAMA5MH_09996</name>
</gene>
<dbReference type="PANTHER" id="PTHR13049:SF2">
    <property type="entry name" value="COILED-COIL DOMAIN-CONTAINING PROTEIN 25"/>
    <property type="match status" value="1"/>
</dbReference>
<proteinExistence type="inferred from homology"/>
<comment type="caution">
    <text evidence="3">The sequence shown here is derived from an EMBL/GenBank/DDBJ whole genome shotgun (WGS) entry which is preliminary data.</text>
</comment>
<name>A0A2K0SXY0_9HYPO</name>
<comment type="similarity">
    <text evidence="1">Belongs to the CCDC25 family.</text>
</comment>
<dbReference type="Proteomes" id="UP000236546">
    <property type="component" value="Unassembled WGS sequence"/>
</dbReference>
<dbReference type="Pfam" id="PF05670">
    <property type="entry name" value="NFACT-R_1"/>
    <property type="match status" value="1"/>
</dbReference>
<evidence type="ECO:0000259" key="2">
    <source>
        <dbReference type="Pfam" id="PF05670"/>
    </source>
</evidence>
<reference evidence="3 4" key="1">
    <citation type="submission" date="2017-02" db="EMBL/GenBank/DDBJ databases">
        <title>Genomes of Trichoderma spp. with biocontrol activity.</title>
        <authorList>
            <person name="Gardiner D."/>
            <person name="Kazan K."/>
            <person name="Vos C."/>
            <person name="Harvey P."/>
        </authorList>
    </citation>
    <scope>NUCLEOTIDE SEQUENCE [LARGE SCALE GENOMIC DNA]</scope>
    <source>
        <strain evidence="3 4">A5MH</strain>
    </source>
</reference>